<gene>
    <name evidence="1" type="ORF">Tci_830090</name>
</gene>
<feature type="non-terminal residue" evidence="1">
    <location>
        <position position="1"/>
    </location>
</feature>
<evidence type="ECO:0000313" key="1">
    <source>
        <dbReference type="EMBL" id="GFC58120.1"/>
    </source>
</evidence>
<proteinExistence type="predicted"/>
<protein>
    <submittedName>
        <fullName evidence="1">Uncharacterized protein</fullName>
    </submittedName>
</protein>
<comment type="caution">
    <text evidence="1">The sequence shown here is derived from an EMBL/GenBank/DDBJ whole genome shotgun (WGS) entry which is preliminary data.</text>
</comment>
<sequence>MPFHNLEICDNNDPPLGVYIKSRFPVNSEPVELLTFPPPVKDSPKGVLVIVYRLICSIFATRGTSSKILEVVVDEVCKGNYTTTSIIRLIHDPFIKSKVGPTRSSGVSVSTLSRFIMKLEKSKGLARSCFNHDPELEVSSAEKTIQDAEKIEQWFDH</sequence>
<accession>A0A699Q7E7</accession>
<organism evidence="1">
    <name type="scientific">Tanacetum cinerariifolium</name>
    <name type="common">Dalmatian daisy</name>
    <name type="synonym">Chrysanthemum cinerariifolium</name>
    <dbReference type="NCBI Taxonomy" id="118510"/>
    <lineage>
        <taxon>Eukaryota</taxon>
        <taxon>Viridiplantae</taxon>
        <taxon>Streptophyta</taxon>
        <taxon>Embryophyta</taxon>
        <taxon>Tracheophyta</taxon>
        <taxon>Spermatophyta</taxon>
        <taxon>Magnoliopsida</taxon>
        <taxon>eudicotyledons</taxon>
        <taxon>Gunneridae</taxon>
        <taxon>Pentapetalae</taxon>
        <taxon>asterids</taxon>
        <taxon>campanulids</taxon>
        <taxon>Asterales</taxon>
        <taxon>Asteraceae</taxon>
        <taxon>Asteroideae</taxon>
        <taxon>Anthemideae</taxon>
        <taxon>Anthemidinae</taxon>
        <taxon>Tanacetum</taxon>
    </lineage>
</organism>
<dbReference type="AlphaFoldDB" id="A0A699Q7E7"/>
<name>A0A699Q7E7_TANCI</name>
<feature type="non-terminal residue" evidence="1">
    <location>
        <position position="157"/>
    </location>
</feature>
<reference evidence="1" key="1">
    <citation type="journal article" date="2019" name="Sci. Rep.">
        <title>Draft genome of Tanacetum cinerariifolium, the natural source of mosquito coil.</title>
        <authorList>
            <person name="Yamashiro T."/>
            <person name="Shiraishi A."/>
            <person name="Satake H."/>
            <person name="Nakayama K."/>
        </authorList>
    </citation>
    <scope>NUCLEOTIDE SEQUENCE</scope>
</reference>
<dbReference type="EMBL" id="BKCJ010976271">
    <property type="protein sequence ID" value="GFC58120.1"/>
    <property type="molecule type" value="Genomic_DNA"/>
</dbReference>